<feature type="signal peptide" evidence="2">
    <location>
        <begin position="1"/>
        <end position="27"/>
    </location>
</feature>
<feature type="region of interest" description="Disordered" evidence="1">
    <location>
        <begin position="345"/>
        <end position="386"/>
    </location>
</feature>
<dbReference type="VEuPathDB" id="CryptoDB:Chro.80416"/>
<dbReference type="EMBL" id="JTAI01000002">
    <property type="protein sequence ID" value="PPS98002.1"/>
    <property type="molecule type" value="Genomic_DNA"/>
</dbReference>
<evidence type="ECO:0000256" key="1">
    <source>
        <dbReference type="SAM" id="MobiDB-lite"/>
    </source>
</evidence>
<feature type="chain" id="PRO_5006627902" evidence="2">
    <location>
        <begin position="28"/>
        <end position="601"/>
    </location>
</feature>
<evidence type="ECO:0000256" key="2">
    <source>
        <dbReference type="SAM" id="SignalP"/>
    </source>
</evidence>
<dbReference type="VEuPathDB" id="CryptoDB:Chro.80417"/>
<reference evidence="4 5" key="1">
    <citation type="submission" date="2014-11" db="EMBL/GenBank/DDBJ databases">
        <title>Comparative genomic analysis of Cryptosporidium hominis reveals occurrence of genetic recombination in virulent subtypes.</title>
        <authorList>
            <person name="Guo Y."/>
            <person name="Tang K."/>
            <person name="Frace M."/>
            <person name="Li N."/>
            <person name="Roellig D.M."/>
            <person name="Sammons S."/>
            <person name="Knipe K."/>
            <person name="Rowe L."/>
            <person name="Feng Y."/>
            <person name="Xiao L."/>
        </authorList>
    </citation>
    <scope>NUCLEOTIDE SEQUENCE [LARGE SCALE GENOMIC DNA]</scope>
    <source>
        <strain evidence="4">30976</strain>
    </source>
</reference>
<name>A0A0S4TLX7_CRYHO</name>
<evidence type="ECO:0000313" key="4">
    <source>
        <dbReference type="EMBL" id="PPS98002.1"/>
    </source>
</evidence>
<reference evidence="3" key="2">
    <citation type="submission" date="2015-08" db="EMBL/GenBank/DDBJ databases">
        <authorList>
            <person name="Babu N.S."/>
            <person name="Beckwith C.J."/>
            <person name="Beseler K.G."/>
            <person name="Brison A."/>
            <person name="Carone J.V."/>
            <person name="Caskin T.P."/>
            <person name="Diamond M."/>
            <person name="Durham M.E."/>
            <person name="Foxe J.M."/>
            <person name="Go M."/>
            <person name="Henderson B.A."/>
            <person name="Jones I.B."/>
            <person name="McGettigan J.A."/>
            <person name="Micheletti S.J."/>
            <person name="Nasrallah M.E."/>
            <person name="Ortiz D."/>
            <person name="Piller C.R."/>
            <person name="Privatt S.R."/>
            <person name="Schneider S.L."/>
            <person name="Sharp S."/>
            <person name="Smith T.C."/>
            <person name="Stanton J.D."/>
            <person name="Ullery H.E."/>
            <person name="Wilson R.J."/>
            <person name="Serrano M.G."/>
            <person name="Buck G."/>
            <person name="Lee V."/>
            <person name="Wang Y."/>
            <person name="Carvalho R."/>
            <person name="Voegtly L."/>
            <person name="Shi R."/>
            <person name="Duckworth R."/>
            <person name="Johnson A."/>
            <person name="Loviza R."/>
            <person name="Walstead R."/>
            <person name="Shah Z."/>
            <person name="Kiflezghi M."/>
            <person name="Wade K."/>
            <person name="Ball S.L."/>
            <person name="Bradley K.W."/>
            <person name="Asai D.J."/>
            <person name="Bowman C.A."/>
            <person name="Russell D.A."/>
            <person name="Pope W.H."/>
            <person name="Jacobs-Sera D."/>
            <person name="Hendrix R.W."/>
            <person name="Hatfull G.F."/>
        </authorList>
    </citation>
    <scope>NUCLEOTIDE SEQUENCE [LARGE SCALE GENOMIC DNA]</scope>
</reference>
<gene>
    <name evidence="3" type="ORF">CHUDEA8_3610</name>
    <name evidence="4" type="ORF">GY17_00000803</name>
</gene>
<sequence length="601" mass="68894">MAGGSLKIINCLYFLLVSLYLFRFVISESSYLNDVEIIKNKIPNFIEIVSKNNIEMSEGDIEKVNEKQGRIGLFQNTPKQISGIRTPTRPKAAKNLEEFNLPKVETGGDNIELKLEEIKEKIKGIKDTVFDYNNTESSQESIPVLGYPTKFDHKSLNAEKNISQLLNTDLKAENLMKGLDLFDEEYSVESSFNKATTTDQKKVLETKQINQPNWKGSARHLIKSGPIKEELYNKLDEEGRSVVAEFENTHKKPEMYELHYPDENIDSVKDPEDLSIQEKQLNSKLILVNEIPSGEMMYAENFSYEGEQHSNNKRKENALLSTPEQIEYFDFEDLKKDETKKFSEEKNMKLNTKKKDNKNTKGKTKHKKILEKQDFSSPKLSPEPKNRLDRFQNSLTIPIGCKDKNKTLPKKYSKEYLKYGYDDLQFEIDENISLNPTLPSITTSMQNNLLKEGVGYNSSLTLKLKKTLKKKDSEGYSELFGISSENSEDGNIPITRDTQFLQIIQHKMPKRSNKQLGSSMKPKLLNTKDMLRNEASSETFVLDRNKGSDECYSEIFESSGTKNCEQTACVKIGDLICTPQNDIDVKKINVPKSNLPKRRNR</sequence>
<dbReference type="Proteomes" id="UP001429100">
    <property type="component" value="Unassembled WGS sequence"/>
</dbReference>
<dbReference type="VEuPathDB" id="CryptoDB:CHUDEA8_3610"/>
<keyword evidence="5" id="KW-1185">Reference proteome</keyword>
<feature type="compositionally biased region" description="Basic residues" evidence="1">
    <location>
        <begin position="360"/>
        <end position="369"/>
    </location>
</feature>
<dbReference type="Proteomes" id="UP000199752">
    <property type="component" value="Chromosome 8"/>
</dbReference>
<feature type="compositionally biased region" description="Basic and acidic residues" evidence="1">
    <location>
        <begin position="345"/>
        <end position="359"/>
    </location>
</feature>
<dbReference type="EMBL" id="LN877954">
    <property type="protein sequence ID" value="CUV07913.1"/>
    <property type="molecule type" value="Genomic_DNA"/>
</dbReference>
<proteinExistence type="predicted"/>
<reference evidence="4 5" key="3">
    <citation type="submission" date="2017-10" db="EMBL/GenBank/DDBJ databases">
        <title>Consistent, comparative and evidence-based genome annotation and re-annotation for the closely-related species, Cryptosporidium parvum, C. hominis and C. tyzzeri.</title>
        <authorList>
            <person name="Baptista R.P."/>
            <person name="Li Y."/>
            <person name="Sateriale A."/>
            <person name="Striepen B."/>
            <person name="Kissinger J.C."/>
        </authorList>
    </citation>
    <scope>NUCLEOTIDE SEQUENCE [LARGE SCALE GENOMIC DNA]</scope>
    <source>
        <strain evidence="4">30976</strain>
    </source>
</reference>
<keyword evidence="2" id="KW-0732">Signal</keyword>
<protein>
    <submittedName>
        <fullName evidence="3">Uncharacterized protein</fullName>
    </submittedName>
</protein>
<evidence type="ECO:0000313" key="5">
    <source>
        <dbReference type="Proteomes" id="UP001429100"/>
    </source>
</evidence>
<accession>A0A0S4TLX7</accession>
<dbReference type="AlphaFoldDB" id="A0A0S4TLX7"/>
<evidence type="ECO:0000313" key="3">
    <source>
        <dbReference type="EMBL" id="CUV07913.1"/>
    </source>
</evidence>
<organism evidence="3">
    <name type="scientific">Cryptosporidium hominis</name>
    <dbReference type="NCBI Taxonomy" id="237895"/>
    <lineage>
        <taxon>Eukaryota</taxon>
        <taxon>Sar</taxon>
        <taxon>Alveolata</taxon>
        <taxon>Apicomplexa</taxon>
        <taxon>Conoidasida</taxon>
        <taxon>Coccidia</taxon>
        <taxon>Eucoccidiorida</taxon>
        <taxon>Eimeriorina</taxon>
        <taxon>Cryptosporidiidae</taxon>
        <taxon>Cryptosporidium</taxon>
    </lineage>
</organism>
<dbReference type="VEuPathDB" id="CryptoDB:ChTU502y2012_405g0285"/>
<dbReference type="VEuPathDB" id="CryptoDB:GY17_00000803"/>